<dbReference type="RefSeq" id="XP_033388048.1">
    <property type="nucleotide sequence ID" value="XM_033520948.1"/>
</dbReference>
<feature type="compositionally biased region" description="Basic and acidic residues" evidence="1">
    <location>
        <begin position="11"/>
        <end position="26"/>
    </location>
</feature>
<evidence type="ECO:0000313" key="2">
    <source>
        <dbReference type="EMBL" id="KAF2019709.1"/>
    </source>
</evidence>
<feature type="compositionally biased region" description="Polar residues" evidence="1">
    <location>
        <begin position="1"/>
        <end position="10"/>
    </location>
</feature>
<reference evidence="2" key="1">
    <citation type="journal article" date="2020" name="Stud. Mycol.">
        <title>101 Dothideomycetes genomes: a test case for predicting lifestyles and emergence of pathogens.</title>
        <authorList>
            <person name="Haridas S."/>
            <person name="Albert R."/>
            <person name="Binder M."/>
            <person name="Bloem J."/>
            <person name="Labutti K."/>
            <person name="Salamov A."/>
            <person name="Andreopoulos B."/>
            <person name="Baker S."/>
            <person name="Barry K."/>
            <person name="Bills G."/>
            <person name="Bluhm B."/>
            <person name="Cannon C."/>
            <person name="Castanera R."/>
            <person name="Culley D."/>
            <person name="Daum C."/>
            <person name="Ezra D."/>
            <person name="Gonzalez J."/>
            <person name="Henrissat B."/>
            <person name="Kuo A."/>
            <person name="Liang C."/>
            <person name="Lipzen A."/>
            <person name="Lutzoni F."/>
            <person name="Magnuson J."/>
            <person name="Mondo S."/>
            <person name="Nolan M."/>
            <person name="Ohm R."/>
            <person name="Pangilinan J."/>
            <person name="Park H.-J."/>
            <person name="Ramirez L."/>
            <person name="Alfaro M."/>
            <person name="Sun H."/>
            <person name="Tritt A."/>
            <person name="Yoshinaga Y."/>
            <person name="Zwiers L.-H."/>
            <person name="Turgeon B."/>
            <person name="Goodwin S."/>
            <person name="Spatafora J."/>
            <person name="Crous P."/>
            <person name="Grigoriev I."/>
        </authorList>
    </citation>
    <scope>NUCLEOTIDE SEQUENCE</scope>
    <source>
        <strain evidence="2">CBS 175.79</strain>
    </source>
</reference>
<evidence type="ECO:0000313" key="3">
    <source>
        <dbReference type="Proteomes" id="UP000799778"/>
    </source>
</evidence>
<feature type="region of interest" description="Disordered" evidence="1">
    <location>
        <begin position="1"/>
        <end position="94"/>
    </location>
</feature>
<name>A0A6A5Y363_9PLEO</name>
<sequence>MSAEQTFTSDLRSEAKEFNRDKDHRVKWAHGQSFGPGRRVEDARPRPARIAAVPKASSNMNKARTSIRNDIAYASGDSSADEDVEPSSAAPAPDAEITYSYDATRGPSQGSQILGQALAQAIERFEDRQTDTLIKREYEVLDVHGDALSPMPKVSKKKVAPEDEDYEFIEA</sequence>
<evidence type="ECO:0000256" key="1">
    <source>
        <dbReference type="SAM" id="MobiDB-lite"/>
    </source>
</evidence>
<organism evidence="2 3">
    <name type="scientific">Aaosphaeria arxii CBS 175.79</name>
    <dbReference type="NCBI Taxonomy" id="1450172"/>
    <lineage>
        <taxon>Eukaryota</taxon>
        <taxon>Fungi</taxon>
        <taxon>Dikarya</taxon>
        <taxon>Ascomycota</taxon>
        <taxon>Pezizomycotina</taxon>
        <taxon>Dothideomycetes</taxon>
        <taxon>Pleosporomycetidae</taxon>
        <taxon>Pleosporales</taxon>
        <taxon>Pleosporales incertae sedis</taxon>
        <taxon>Aaosphaeria</taxon>
    </lineage>
</organism>
<gene>
    <name evidence="2" type="ORF">BU24DRAFT_125784</name>
</gene>
<accession>A0A6A5Y363</accession>
<dbReference type="EMBL" id="ML978067">
    <property type="protein sequence ID" value="KAF2019709.1"/>
    <property type="molecule type" value="Genomic_DNA"/>
</dbReference>
<proteinExistence type="predicted"/>
<dbReference type="GeneID" id="54278345"/>
<dbReference type="Proteomes" id="UP000799778">
    <property type="component" value="Unassembled WGS sequence"/>
</dbReference>
<feature type="compositionally biased region" description="Polar residues" evidence="1">
    <location>
        <begin position="57"/>
        <end position="68"/>
    </location>
</feature>
<dbReference type="AlphaFoldDB" id="A0A6A5Y363"/>
<keyword evidence="3" id="KW-1185">Reference proteome</keyword>
<protein>
    <submittedName>
        <fullName evidence="2">Uncharacterized protein</fullName>
    </submittedName>
</protein>
<dbReference type="OrthoDB" id="5153521at2759"/>